<dbReference type="AlphaFoldDB" id="A0A1M5JXB4"/>
<dbReference type="EMBL" id="FQVT01000012">
    <property type="protein sequence ID" value="SHG45158.1"/>
    <property type="molecule type" value="Genomic_DNA"/>
</dbReference>
<reference evidence="2" key="1">
    <citation type="submission" date="2016-11" db="EMBL/GenBank/DDBJ databases">
        <authorList>
            <person name="Varghese N."/>
            <person name="Submissions S."/>
        </authorList>
    </citation>
    <scope>NUCLEOTIDE SEQUENCE [LARGE SCALE GENOMIC DNA]</scope>
    <source>
        <strain evidence="2">DSM 24579</strain>
    </source>
</reference>
<organism evidence="1 2">
    <name type="scientific">Salegentibacter echinorum</name>
    <dbReference type="NCBI Taxonomy" id="1073325"/>
    <lineage>
        <taxon>Bacteria</taxon>
        <taxon>Pseudomonadati</taxon>
        <taxon>Bacteroidota</taxon>
        <taxon>Flavobacteriia</taxon>
        <taxon>Flavobacteriales</taxon>
        <taxon>Flavobacteriaceae</taxon>
        <taxon>Salegentibacter</taxon>
    </lineage>
</organism>
<protein>
    <recommendedName>
        <fullName evidence="3">ParE toxin of type II toxin-antitoxin system, parDE</fullName>
    </recommendedName>
</protein>
<evidence type="ECO:0000313" key="1">
    <source>
        <dbReference type="EMBL" id="SHG45158.1"/>
    </source>
</evidence>
<keyword evidence="2" id="KW-1185">Reference proteome</keyword>
<evidence type="ECO:0000313" key="2">
    <source>
        <dbReference type="Proteomes" id="UP000183945"/>
    </source>
</evidence>
<proteinExistence type="predicted"/>
<evidence type="ECO:0008006" key="3">
    <source>
        <dbReference type="Google" id="ProtNLM"/>
    </source>
</evidence>
<name>A0A1M5JXB4_SALEC</name>
<dbReference type="Proteomes" id="UP000183945">
    <property type="component" value="Unassembled WGS sequence"/>
</dbReference>
<sequence length="36" mass="4310">MEIFPFALYYTLESNTVFIHAVLHTKRELRTGIERI</sequence>
<gene>
    <name evidence="1" type="ORF">SAMN05444483_11273</name>
</gene>
<accession>A0A1M5JXB4</accession>